<sequence length="293" mass="33287">MVYLISILIISIAMPEIFAHERYDQMQLNMTIEALVLSNGPVTKLDETSDHSSFLIEFINGMSIKVPCDFGRHYYKKVNTCVSVSKMVIIYDHCQFSKQPNCWNYMPFCFLDSENDIYAKDNCLPNFKRNDKLCKALKECRVRNDCIGADFWYIVAKADIALYRSSALRNSSLIDKIEMTLPTLDSDIGSQLCLNHQRWPPSSGAKGTFCAFEMNGSVTEERVGDTATDRPALRVPSSRRADALFVALSLVFPRPQESSYSMTLSTETSHENSYPSARVPFAREQHLRLKELA</sequence>
<proteinExistence type="predicted"/>
<dbReference type="EMBL" id="JAHYIQ010000026">
    <property type="protein sequence ID" value="KAK1121609.1"/>
    <property type="molecule type" value="Genomic_DNA"/>
</dbReference>
<keyword evidence="3" id="KW-1185">Reference proteome</keyword>
<keyword evidence="1" id="KW-0732">Signal</keyword>
<feature type="signal peptide" evidence="1">
    <location>
        <begin position="1"/>
        <end position="19"/>
    </location>
</feature>
<reference evidence="2" key="1">
    <citation type="submission" date="2021-10" db="EMBL/GenBank/DDBJ databases">
        <title>Melipona bicolor Genome sequencing and assembly.</title>
        <authorList>
            <person name="Araujo N.S."/>
            <person name="Arias M.C."/>
        </authorList>
    </citation>
    <scope>NUCLEOTIDE SEQUENCE</scope>
    <source>
        <strain evidence="2">USP_2M_L1-L4_2017</strain>
        <tissue evidence="2">Whole body</tissue>
    </source>
</reference>
<feature type="chain" id="PRO_5041233982" evidence="1">
    <location>
        <begin position="20"/>
        <end position="293"/>
    </location>
</feature>
<dbReference type="Proteomes" id="UP001177670">
    <property type="component" value="Unassembled WGS sequence"/>
</dbReference>
<protein>
    <submittedName>
        <fullName evidence="2">Uncharacterized protein</fullName>
    </submittedName>
</protein>
<evidence type="ECO:0000256" key="1">
    <source>
        <dbReference type="SAM" id="SignalP"/>
    </source>
</evidence>
<evidence type="ECO:0000313" key="3">
    <source>
        <dbReference type="Proteomes" id="UP001177670"/>
    </source>
</evidence>
<gene>
    <name evidence="2" type="ORF">K0M31_010400</name>
</gene>
<name>A0AA40FMK6_9HYME</name>
<dbReference type="AlphaFoldDB" id="A0AA40FMK6"/>
<accession>A0AA40FMK6</accession>
<evidence type="ECO:0000313" key="2">
    <source>
        <dbReference type="EMBL" id="KAK1121609.1"/>
    </source>
</evidence>
<organism evidence="2 3">
    <name type="scientific">Melipona bicolor</name>
    <dbReference type="NCBI Taxonomy" id="60889"/>
    <lineage>
        <taxon>Eukaryota</taxon>
        <taxon>Metazoa</taxon>
        <taxon>Ecdysozoa</taxon>
        <taxon>Arthropoda</taxon>
        <taxon>Hexapoda</taxon>
        <taxon>Insecta</taxon>
        <taxon>Pterygota</taxon>
        <taxon>Neoptera</taxon>
        <taxon>Endopterygota</taxon>
        <taxon>Hymenoptera</taxon>
        <taxon>Apocrita</taxon>
        <taxon>Aculeata</taxon>
        <taxon>Apoidea</taxon>
        <taxon>Anthophila</taxon>
        <taxon>Apidae</taxon>
        <taxon>Melipona</taxon>
    </lineage>
</organism>
<comment type="caution">
    <text evidence="2">The sequence shown here is derived from an EMBL/GenBank/DDBJ whole genome shotgun (WGS) entry which is preliminary data.</text>
</comment>